<feature type="transmembrane region" description="Helical" evidence="1">
    <location>
        <begin position="105"/>
        <end position="125"/>
    </location>
</feature>
<keyword evidence="1" id="KW-0812">Transmembrane</keyword>
<organism evidence="2 3">
    <name type="scientific">Nocardia tengchongensis</name>
    <dbReference type="NCBI Taxonomy" id="2055889"/>
    <lineage>
        <taxon>Bacteria</taxon>
        <taxon>Bacillati</taxon>
        <taxon>Actinomycetota</taxon>
        <taxon>Actinomycetes</taxon>
        <taxon>Mycobacteriales</taxon>
        <taxon>Nocardiaceae</taxon>
        <taxon>Nocardia</taxon>
    </lineage>
</organism>
<protein>
    <submittedName>
        <fullName evidence="2">DUF5134 domain-containing protein</fullName>
    </submittedName>
</protein>
<feature type="transmembrane region" description="Helical" evidence="1">
    <location>
        <begin position="49"/>
        <end position="68"/>
    </location>
</feature>
<keyword evidence="1" id="KW-0472">Membrane</keyword>
<evidence type="ECO:0000256" key="1">
    <source>
        <dbReference type="SAM" id="Phobius"/>
    </source>
</evidence>
<keyword evidence="1" id="KW-1133">Transmembrane helix</keyword>
<evidence type="ECO:0000313" key="2">
    <source>
        <dbReference type="EMBL" id="QVI20544.1"/>
    </source>
</evidence>
<dbReference type="Pfam" id="PF17197">
    <property type="entry name" value="DUF5134"/>
    <property type="match status" value="1"/>
</dbReference>
<sequence length="206" mass="21156">MGLFVEQSGVVRWMAVTAFCLAAVLVVARLARVRPVACAGPRADRESDAAHLVMCLVMVGMLVFPTAVDPHAVRGVLTAMVVVYTLLLGERILRWRNGIVDADAGAATPGAFAYHVLAAAAMSYAMSGHGAHEPGMPGHGGPAPAPLLALAVLFVLDAVVMLTPGLRRRVPGVFPHPGGVAGSPAVVPHLVMDLGTAYMLVAAAAG</sequence>
<name>A0ABX8CNW1_9NOCA</name>
<feature type="transmembrane region" description="Helical" evidence="1">
    <location>
        <begin position="74"/>
        <end position="93"/>
    </location>
</feature>
<accession>A0ABX8CNW1</accession>
<gene>
    <name evidence="2" type="ORF">KHQ06_31060</name>
</gene>
<evidence type="ECO:0000313" key="3">
    <source>
        <dbReference type="Proteomes" id="UP000683310"/>
    </source>
</evidence>
<dbReference type="EMBL" id="CP074371">
    <property type="protein sequence ID" value="QVI20544.1"/>
    <property type="molecule type" value="Genomic_DNA"/>
</dbReference>
<feature type="transmembrane region" description="Helical" evidence="1">
    <location>
        <begin position="145"/>
        <end position="166"/>
    </location>
</feature>
<proteinExistence type="predicted"/>
<keyword evidence="3" id="KW-1185">Reference proteome</keyword>
<feature type="transmembrane region" description="Helical" evidence="1">
    <location>
        <begin position="12"/>
        <end position="28"/>
    </location>
</feature>
<dbReference type="Proteomes" id="UP000683310">
    <property type="component" value="Chromosome"/>
</dbReference>
<dbReference type="InterPro" id="IPR033458">
    <property type="entry name" value="DUF5134"/>
</dbReference>
<reference evidence="2 3" key="1">
    <citation type="submission" date="2021-04" db="EMBL/GenBank/DDBJ databases">
        <title>Nocardia tengchongensis.</title>
        <authorList>
            <person name="Zhuang k."/>
            <person name="Ran Y."/>
            <person name="Li W."/>
        </authorList>
    </citation>
    <scope>NUCLEOTIDE SEQUENCE [LARGE SCALE GENOMIC DNA]</scope>
    <source>
        <strain evidence="2 3">CFH S0057</strain>
    </source>
</reference>